<dbReference type="PANTHER" id="PTHR28004:SF2">
    <property type="entry name" value="D-SERINE DEHYDRATASE"/>
    <property type="match status" value="1"/>
</dbReference>
<dbReference type="GO" id="GO:0008721">
    <property type="term" value="F:D-serine ammonia-lyase activity"/>
    <property type="evidence" value="ECO:0007669"/>
    <property type="project" value="TreeGrafter"/>
</dbReference>
<evidence type="ECO:0000313" key="5">
    <source>
        <dbReference type="Proteomes" id="UP000232188"/>
    </source>
</evidence>
<organism evidence="2 5">
    <name type="scientific">Leptospira adleri</name>
    <dbReference type="NCBI Taxonomy" id="2023186"/>
    <lineage>
        <taxon>Bacteria</taxon>
        <taxon>Pseudomonadati</taxon>
        <taxon>Spirochaetota</taxon>
        <taxon>Spirochaetia</taxon>
        <taxon>Leptospirales</taxon>
        <taxon>Leptospiraceae</taxon>
        <taxon>Leptospira</taxon>
    </lineage>
</organism>
<dbReference type="SUPFAM" id="SSF51419">
    <property type="entry name" value="PLP-binding barrel"/>
    <property type="match status" value="1"/>
</dbReference>
<feature type="domain" description="Alanine racemase N-terminal" evidence="1">
    <location>
        <begin position="57"/>
        <end position="231"/>
    </location>
</feature>
<dbReference type="EMBL" id="NPDV01000018">
    <property type="protein sequence ID" value="PJZ51926.1"/>
    <property type="molecule type" value="Genomic_DNA"/>
</dbReference>
<sequence length="430" mass="48868">MKITKIKWILLGSAFLLSLFLFFIKPRDLGKQYDSYFRILNEELKAHGPGKPVLLLDLDRLDENLRILKQNLTPPLHYRIVVKSLPSLDLLRYIVRSTGSDRLMVFHSGDLVMLLGDPEFKNFDILLGKPMPLNALKDILSRTNASDFQKIHWLVDTSERLNEYLRFAKSENLKLSVNLEIDIGLHRGGFPDPNTILPSLELIKNQSRHLQFSGFMGYEPHVASVPVIFGDKNEAIRKSLKDSLEVYSTFIKFSKEKYPDLFGKETIRNGGGSKTYRFYQKFGNEIVNDVSVGSALVKPTDFDVVSLEEHSPAVFIAAPILKRIEGTKIPFLESFSFLFPLWDPNQQLTYFTYGGAFSAKKESPSGLQDNSLFGISTNQGILNGSFQTGLFPNDFVFFRPTQSEKVMAELGEIHLIRKGRLSGKWKTFVN</sequence>
<dbReference type="EMBL" id="NPDU01000028">
    <property type="protein sequence ID" value="PJZ61650.1"/>
    <property type="molecule type" value="Genomic_DNA"/>
</dbReference>
<dbReference type="InterPro" id="IPR029066">
    <property type="entry name" value="PLP-binding_barrel"/>
</dbReference>
<dbReference type="Pfam" id="PF01168">
    <property type="entry name" value="Ala_racemase_N"/>
    <property type="match status" value="1"/>
</dbReference>
<evidence type="ECO:0000313" key="2">
    <source>
        <dbReference type="EMBL" id="PJZ51926.1"/>
    </source>
</evidence>
<dbReference type="InterPro" id="IPR001608">
    <property type="entry name" value="Ala_racemase_N"/>
</dbReference>
<comment type="caution">
    <text evidence="2">The sequence shown here is derived from an EMBL/GenBank/DDBJ whole genome shotgun (WGS) entry which is preliminary data.</text>
</comment>
<evidence type="ECO:0000313" key="3">
    <source>
        <dbReference type="EMBL" id="PJZ61650.1"/>
    </source>
</evidence>
<name>A0A2M9YK67_9LEPT</name>
<protein>
    <submittedName>
        <fullName evidence="2">Alanine racemase</fullName>
    </submittedName>
</protein>
<proteinExistence type="predicted"/>
<dbReference type="Proteomes" id="UP000232188">
    <property type="component" value="Unassembled WGS sequence"/>
</dbReference>
<evidence type="ECO:0000313" key="4">
    <source>
        <dbReference type="Proteomes" id="UP000232149"/>
    </source>
</evidence>
<gene>
    <name evidence="3" type="ORF">CH376_12225</name>
    <name evidence="2" type="ORF">CH380_17845</name>
</gene>
<dbReference type="GO" id="GO:0036088">
    <property type="term" value="P:D-serine catabolic process"/>
    <property type="evidence" value="ECO:0007669"/>
    <property type="project" value="TreeGrafter"/>
</dbReference>
<reference evidence="4 5" key="1">
    <citation type="submission" date="2017-07" db="EMBL/GenBank/DDBJ databases">
        <title>Leptospira spp. isolated from tropical soils.</title>
        <authorList>
            <person name="Thibeaux R."/>
            <person name="Iraola G."/>
            <person name="Ferres I."/>
            <person name="Bierque E."/>
            <person name="Girault D."/>
            <person name="Soupe-Gilbert M.-E."/>
            <person name="Picardeau M."/>
            <person name="Goarant C."/>
        </authorList>
    </citation>
    <scope>NUCLEOTIDE SEQUENCE [LARGE SCALE GENOMIC DNA]</scope>
    <source>
        <strain evidence="2 5">FH2-B-C1</strain>
        <strain evidence="3 4">FH2-B-D1</strain>
    </source>
</reference>
<dbReference type="RefSeq" id="WP_100787114.1">
    <property type="nucleotide sequence ID" value="NZ_NPDU01000028.1"/>
</dbReference>
<dbReference type="Gene3D" id="3.20.20.10">
    <property type="entry name" value="Alanine racemase"/>
    <property type="match status" value="1"/>
</dbReference>
<dbReference type="AlphaFoldDB" id="A0A2M9YK67"/>
<dbReference type="PANTHER" id="PTHR28004">
    <property type="entry name" value="ZGC:162816-RELATED"/>
    <property type="match status" value="1"/>
</dbReference>
<dbReference type="Proteomes" id="UP000232149">
    <property type="component" value="Unassembled WGS sequence"/>
</dbReference>
<accession>A0A2M9YK67</accession>
<evidence type="ECO:0000259" key="1">
    <source>
        <dbReference type="Pfam" id="PF01168"/>
    </source>
</evidence>
<dbReference type="InterPro" id="IPR051466">
    <property type="entry name" value="D-amino_acid_metab_enzyme"/>
</dbReference>
<keyword evidence="4" id="KW-1185">Reference proteome</keyword>